<dbReference type="STRING" id="578459.A0A194S7R2"/>
<dbReference type="SMART" id="SM00762">
    <property type="entry name" value="Cog4"/>
    <property type="match status" value="1"/>
</dbReference>
<evidence type="ECO:0000313" key="11">
    <source>
        <dbReference type="EMBL" id="KPV76530.1"/>
    </source>
</evidence>
<feature type="domain" description="COG4 transport protein middle alpha-helical bundle" evidence="10">
    <location>
        <begin position="182"/>
        <end position="540"/>
    </location>
</feature>
<keyword evidence="12" id="KW-1185">Reference proteome</keyword>
<keyword evidence="5" id="KW-0653">Protein transport</keyword>
<dbReference type="OMA" id="RASECQQ"/>
<name>A0A194S7R2_RHOGW</name>
<proteinExistence type="inferred from homology"/>
<dbReference type="AlphaFoldDB" id="A0A194S7R2"/>
<comment type="similarity">
    <text evidence="2">Belongs to the COG4 family.</text>
</comment>
<gene>
    <name evidence="11" type="ORF">RHOBADRAFT_42873</name>
</gene>
<dbReference type="Gene3D" id="1.20.58.1970">
    <property type="match status" value="1"/>
</dbReference>
<evidence type="ECO:0000256" key="1">
    <source>
        <dbReference type="ARBA" id="ARBA00004395"/>
    </source>
</evidence>
<dbReference type="EMBL" id="KQ474076">
    <property type="protein sequence ID" value="KPV76530.1"/>
    <property type="molecule type" value="Genomic_DNA"/>
</dbReference>
<evidence type="ECO:0000256" key="6">
    <source>
        <dbReference type="ARBA" id="ARBA00023034"/>
    </source>
</evidence>
<evidence type="ECO:0000256" key="4">
    <source>
        <dbReference type="ARBA" id="ARBA00022448"/>
    </source>
</evidence>
<dbReference type="Pfam" id="PF20662">
    <property type="entry name" value="COG4_C"/>
    <property type="match status" value="1"/>
</dbReference>
<dbReference type="PANTHER" id="PTHR24016:SF0">
    <property type="entry name" value="CONSERVED OLIGOMERIC GOLGI COMPLEX SUBUNIT 4"/>
    <property type="match status" value="1"/>
</dbReference>
<dbReference type="Gene3D" id="1.10.287.1060">
    <property type="entry name" value="ESAT-6-like"/>
    <property type="match status" value="1"/>
</dbReference>
<reference evidence="11 12" key="1">
    <citation type="journal article" date="2015" name="Front. Microbiol.">
        <title>Genome sequence of the plant growth promoting endophytic yeast Rhodotorula graminis WP1.</title>
        <authorList>
            <person name="Firrincieli A."/>
            <person name="Otillar R."/>
            <person name="Salamov A."/>
            <person name="Schmutz J."/>
            <person name="Khan Z."/>
            <person name="Redman R.S."/>
            <person name="Fleck N.D."/>
            <person name="Lindquist E."/>
            <person name="Grigoriev I.V."/>
            <person name="Doty S.L."/>
        </authorList>
    </citation>
    <scope>NUCLEOTIDE SEQUENCE [LARGE SCALE GENOMIC DNA]</scope>
    <source>
        <strain evidence="11 12">WP1</strain>
    </source>
</reference>
<accession>A0A194S7R2</accession>
<dbReference type="InterPro" id="IPR048680">
    <property type="entry name" value="COG4_N"/>
</dbReference>
<dbReference type="GeneID" id="28974575"/>
<dbReference type="GO" id="GO:0015031">
    <property type="term" value="P:protein transport"/>
    <property type="evidence" value="ECO:0007669"/>
    <property type="project" value="UniProtKB-KW"/>
</dbReference>
<evidence type="ECO:0000256" key="8">
    <source>
        <dbReference type="ARBA" id="ARBA00031340"/>
    </source>
</evidence>
<dbReference type="Pfam" id="PF20663">
    <property type="entry name" value="COG4_N"/>
    <property type="match status" value="1"/>
</dbReference>
<dbReference type="InterPro" id="IPR048682">
    <property type="entry name" value="COG4"/>
</dbReference>
<dbReference type="Proteomes" id="UP000053890">
    <property type="component" value="Unassembled WGS sequence"/>
</dbReference>
<evidence type="ECO:0000259" key="10">
    <source>
        <dbReference type="SMART" id="SM00762"/>
    </source>
</evidence>
<evidence type="ECO:0000256" key="3">
    <source>
        <dbReference type="ARBA" id="ARBA00020975"/>
    </source>
</evidence>
<dbReference type="PANTHER" id="PTHR24016">
    <property type="entry name" value="CONSERVED OLIGOMERIC GOLGI COMPLEX SUBUNIT 4"/>
    <property type="match status" value="1"/>
</dbReference>
<dbReference type="OrthoDB" id="47059at2759"/>
<evidence type="ECO:0000256" key="7">
    <source>
        <dbReference type="ARBA" id="ARBA00023136"/>
    </source>
</evidence>
<evidence type="ECO:0000256" key="5">
    <source>
        <dbReference type="ARBA" id="ARBA00022927"/>
    </source>
</evidence>
<keyword evidence="6" id="KW-0333">Golgi apparatus</keyword>
<keyword evidence="4" id="KW-0813">Transport</keyword>
<organism evidence="11 12">
    <name type="scientific">Rhodotorula graminis (strain WP1)</name>
    <dbReference type="NCBI Taxonomy" id="578459"/>
    <lineage>
        <taxon>Eukaryota</taxon>
        <taxon>Fungi</taxon>
        <taxon>Dikarya</taxon>
        <taxon>Basidiomycota</taxon>
        <taxon>Pucciniomycotina</taxon>
        <taxon>Microbotryomycetes</taxon>
        <taxon>Sporidiobolales</taxon>
        <taxon>Sporidiobolaceae</taxon>
        <taxon>Rhodotorula</taxon>
    </lineage>
</organism>
<evidence type="ECO:0000256" key="2">
    <source>
        <dbReference type="ARBA" id="ARBA00009215"/>
    </source>
</evidence>
<sequence length="815" mass="89096">MAAAVSPVGSPPLASTTTSARVDPVALVTRADVERQLQALTAQEGTLDARLTALISSRARLASQLRTLGSLGDVVGGIHGEAEHMAGEIGAVAQTAQRVGAQVRGLDEEQSRVKECIEMVQAVQDLKSAIASLDVNMQKHDWEAATRSMQRATAIDPVIASSSFADAVVPTADLPSAPTATLAQLRASLLDTFLTSFRAAADANDTNNINRFFKLFPMIEEEDKGLEVYALWVADIVRAKTGALSSKSQSPTHFSSLLTALFEAIALIISQHQPVVEKYYGDGKMLSVAGSLMTETDKLGVRVLANWEDERRIRRRVADAHSHRFASASSEAYARKPLPPRPGGSPMVQQQGGFETPAAASEGDLDPREVDAILTELTMMSGRWELLRRFLYGSLKDEPETPPPAIVGPPSNSDATATLDPPAVPAAAKLSDPPADEADLAVVEDSELGKVLTKQLREAYMPLEVWYLRTAIERAHQMDEADFSSTPYLSSSLDDTFYIVKKTLHRIVSTANVANLVAMCKELRVVLERDVAEVWKARIEGAFKDLAANAQSQTALGGIAVTGMAAQLGGRAREEERETREREARNVYIVYLNDLDTAASYTSRLLAELASSDALGSAFFLFSELERARTALTLVRSSEDKFRGVLKSGLDHLFNQLVRPKLRPLLSDVYKDVSYKLDDDAYNEAEYRDDVRKRFVKAWDGLLSGYKDSLTEGNFNLFFSTAVNVLVRPWESMVRGMKFTELGALRLDRDIRTILSYLSSQASFASGSLRESFSRLQQIATLLTLDSPEEAEEVLSASGNRLTMGEVRSIWALRV</sequence>
<feature type="region of interest" description="Disordered" evidence="9">
    <location>
        <begin position="328"/>
        <end position="366"/>
    </location>
</feature>
<keyword evidence="7" id="KW-0472">Membrane</keyword>
<dbReference type="GO" id="GO:0000139">
    <property type="term" value="C:Golgi membrane"/>
    <property type="evidence" value="ECO:0007669"/>
    <property type="project" value="UniProtKB-SubCell"/>
</dbReference>
<feature type="region of interest" description="Disordered" evidence="9">
    <location>
        <begin position="401"/>
        <end position="431"/>
    </location>
</feature>
<protein>
    <recommendedName>
        <fullName evidence="3">Conserved oligomeric Golgi complex subunit 4</fullName>
    </recommendedName>
    <alternativeName>
        <fullName evidence="8">Component of oligomeric Golgi complex 4</fullName>
    </alternativeName>
</protein>
<comment type="subcellular location">
    <subcellularLocation>
        <location evidence="1">Golgi apparatus membrane</location>
        <topology evidence="1">Peripheral membrane protein</topology>
    </subcellularLocation>
</comment>
<evidence type="ECO:0000313" key="12">
    <source>
        <dbReference type="Proteomes" id="UP000053890"/>
    </source>
</evidence>
<dbReference type="InterPro" id="IPR013167">
    <property type="entry name" value="COG4_M"/>
</dbReference>
<dbReference type="InterPro" id="IPR048684">
    <property type="entry name" value="COG4_C"/>
</dbReference>
<evidence type="ECO:0000256" key="9">
    <source>
        <dbReference type="SAM" id="MobiDB-lite"/>
    </source>
</evidence>
<dbReference type="RefSeq" id="XP_018272579.1">
    <property type="nucleotide sequence ID" value="XM_018414127.1"/>
</dbReference>
<dbReference type="Pfam" id="PF08318">
    <property type="entry name" value="COG4_m"/>
    <property type="match status" value="1"/>
</dbReference>